<dbReference type="PROSITE" id="PS50850">
    <property type="entry name" value="MFS"/>
    <property type="match status" value="1"/>
</dbReference>
<dbReference type="InterPro" id="IPR011701">
    <property type="entry name" value="MFS"/>
</dbReference>
<feature type="transmembrane region" description="Helical" evidence="6">
    <location>
        <begin position="117"/>
        <end position="135"/>
    </location>
</feature>
<dbReference type="InterPro" id="IPR036259">
    <property type="entry name" value="MFS_trans_sf"/>
</dbReference>
<feature type="transmembrane region" description="Helical" evidence="6">
    <location>
        <begin position="367"/>
        <end position="384"/>
    </location>
</feature>
<dbReference type="InterPro" id="IPR020846">
    <property type="entry name" value="MFS_dom"/>
</dbReference>
<evidence type="ECO:0000313" key="8">
    <source>
        <dbReference type="EMBL" id="CBS90468.1"/>
    </source>
</evidence>
<dbReference type="PANTHER" id="PTHR42718:SF9">
    <property type="entry name" value="MAJOR FACILITATOR SUPERFAMILY MULTIDRUG TRANSPORTER MFSC"/>
    <property type="match status" value="1"/>
</dbReference>
<feature type="domain" description="Major facilitator superfamily (MFS) profile" evidence="7">
    <location>
        <begin position="22"/>
        <end position="473"/>
    </location>
</feature>
<dbReference type="GO" id="GO:0016020">
    <property type="term" value="C:membrane"/>
    <property type="evidence" value="ECO:0007669"/>
    <property type="project" value="UniProtKB-SubCell"/>
</dbReference>
<dbReference type="PANTHER" id="PTHR42718">
    <property type="entry name" value="MAJOR FACILITATOR SUPERFAMILY MULTIDRUG TRANSPORTER MFSC"/>
    <property type="match status" value="1"/>
</dbReference>
<feature type="transmembrane region" description="Helical" evidence="6">
    <location>
        <begin position="338"/>
        <end position="361"/>
    </location>
</feature>
<feature type="transmembrane region" description="Helical" evidence="6">
    <location>
        <begin position="88"/>
        <end position="111"/>
    </location>
</feature>
<proteinExistence type="predicted"/>
<evidence type="ECO:0000256" key="4">
    <source>
        <dbReference type="ARBA" id="ARBA00022989"/>
    </source>
</evidence>
<evidence type="ECO:0000256" key="5">
    <source>
        <dbReference type="ARBA" id="ARBA00023136"/>
    </source>
</evidence>
<comment type="subcellular location">
    <subcellularLocation>
        <location evidence="1">Membrane</location>
        <topology evidence="1">Multi-pass membrane protein</topology>
    </subcellularLocation>
</comment>
<feature type="transmembrane region" description="Helical" evidence="6">
    <location>
        <begin position="279"/>
        <end position="300"/>
    </location>
</feature>
<dbReference type="Gene3D" id="1.20.1250.20">
    <property type="entry name" value="MFS general substrate transporter like domains"/>
    <property type="match status" value="1"/>
</dbReference>
<dbReference type="EMBL" id="FQ311872">
    <property type="protein sequence ID" value="CBS90468.1"/>
    <property type="molecule type" value="Genomic_DNA"/>
</dbReference>
<evidence type="ECO:0000259" key="7">
    <source>
        <dbReference type="PROSITE" id="PS50850"/>
    </source>
</evidence>
<keyword evidence="2" id="KW-0813">Transport</keyword>
<feature type="transmembrane region" description="Helical" evidence="6">
    <location>
        <begin position="21"/>
        <end position="46"/>
    </location>
</feature>
<dbReference type="RefSeq" id="WP_014189324.1">
    <property type="nucleotide sequence ID" value="NC_016587.1"/>
</dbReference>
<dbReference type="SUPFAM" id="SSF103473">
    <property type="entry name" value="MFS general substrate transporter"/>
    <property type="match status" value="1"/>
</dbReference>
<dbReference type="OrthoDB" id="2414439at2"/>
<keyword evidence="5 6" id="KW-0472">Membrane</keyword>
<keyword evidence="8" id="KW-0614">Plasmid</keyword>
<dbReference type="PRINTS" id="PR01036">
    <property type="entry name" value="TCRTETB"/>
</dbReference>
<evidence type="ECO:0000313" key="9">
    <source>
        <dbReference type="Proteomes" id="UP000005667"/>
    </source>
</evidence>
<protein>
    <submittedName>
        <fullName evidence="8">Permease of the major facilitator superfamily MFS_1</fullName>
    </submittedName>
</protein>
<keyword evidence="4 6" id="KW-1133">Transmembrane helix</keyword>
<geneLocation type="plasmid" evidence="8 9">
    <name>AZO_p4</name>
</geneLocation>
<keyword evidence="3 6" id="KW-0812">Transmembrane</keyword>
<evidence type="ECO:0000256" key="3">
    <source>
        <dbReference type="ARBA" id="ARBA00022692"/>
    </source>
</evidence>
<feature type="transmembrane region" description="Helical" evidence="6">
    <location>
        <begin position="404"/>
        <end position="429"/>
    </location>
</feature>
<dbReference type="AlphaFoldDB" id="G7ZGR1"/>
<feature type="transmembrane region" description="Helical" evidence="6">
    <location>
        <begin position="208"/>
        <end position="227"/>
    </location>
</feature>
<gene>
    <name evidence="8" type="ordered locus">AZOLI_p40063</name>
</gene>
<feature type="transmembrane region" description="Helical" evidence="6">
    <location>
        <begin position="239"/>
        <end position="258"/>
    </location>
</feature>
<sequence>MRQAVAQGDADAEAAGGTVRWGLAGLALAMLLSSLGISIANVGLPALASAFEVPFREVQWVVLAYLLAITTLIVGVGRLGDIVGRRRLLLAGIALFTAASAVAAAASGLWMLVAARAVQGLGAAAMMALATAFVGDTVPKARIGRAMGLMGTMSAIGTALGPTLGGALIAAFGWPAIFLVIVPPGVAAFLLARHGLPADRVAAGSGQGRFDIAGTLILALTLAAYALAMTGGHGWLDSVLLLAAAGGAGLFLAVERAVEKAMASPLLRTDMLRDRGLSGRLLMSMLVATVLMATLVVGPFHLARALGLGTAAVGIAMSAGPLVAALTGVPAGRLVDRFGAPGMTILGLSAVAGGCILLALLPATLGVAGYSVPIAVVTAGYALFQTANNTAVMAGVEKDRRGVVSGLLSLSRNLGLVTGASAMGMVFALGVGTDAAAAAPDAVAAGTRMTFAVGAALAAVALAIAWGAVRQAPPAAPPAAPRGETMQP</sequence>
<dbReference type="CDD" id="cd17321">
    <property type="entry name" value="MFS_MMR_MDR_like"/>
    <property type="match status" value="1"/>
</dbReference>
<feature type="transmembrane region" description="Helical" evidence="6">
    <location>
        <begin position="147"/>
        <end position="170"/>
    </location>
</feature>
<name>G7ZGR1_AZOL4</name>
<dbReference type="KEGG" id="ali:AZOLI_p40063"/>
<dbReference type="Pfam" id="PF07690">
    <property type="entry name" value="MFS_1"/>
    <property type="match status" value="1"/>
</dbReference>
<keyword evidence="9" id="KW-1185">Reference proteome</keyword>
<evidence type="ECO:0000256" key="1">
    <source>
        <dbReference type="ARBA" id="ARBA00004141"/>
    </source>
</evidence>
<organism evidence="8 9">
    <name type="scientific">Azospirillum lipoferum (strain 4B)</name>
    <dbReference type="NCBI Taxonomy" id="862719"/>
    <lineage>
        <taxon>Bacteria</taxon>
        <taxon>Pseudomonadati</taxon>
        <taxon>Pseudomonadota</taxon>
        <taxon>Alphaproteobacteria</taxon>
        <taxon>Rhodospirillales</taxon>
        <taxon>Azospirillaceae</taxon>
        <taxon>Azospirillum</taxon>
    </lineage>
</organism>
<dbReference type="GO" id="GO:0022857">
    <property type="term" value="F:transmembrane transporter activity"/>
    <property type="evidence" value="ECO:0007669"/>
    <property type="project" value="InterPro"/>
</dbReference>
<feature type="transmembrane region" description="Helical" evidence="6">
    <location>
        <begin position="449"/>
        <end position="469"/>
    </location>
</feature>
<evidence type="ECO:0000256" key="2">
    <source>
        <dbReference type="ARBA" id="ARBA00022448"/>
    </source>
</evidence>
<dbReference type="HOGENOM" id="CLU_000960_28_3_5"/>
<accession>G7ZGR1</accession>
<dbReference type="Gene3D" id="1.20.1720.10">
    <property type="entry name" value="Multidrug resistance protein D"/>
    <property type="match status" value="1"/>
</dbReference>
<evidence type="ECO:0000256" key="6">
    <source>
        <dbReference type="SAM" id="Phobius"/>
    </source>
</evidence>
<feature type="transmembrane region" description="Helical" evidence="6">
    <location>
        <begin position="58"/>
        <end position="76"/>
    </location>
</feature>
<dbReference type="Proteomes" id="UP000005667">
    <property type="component" value="Plasmid AZO_p4"/>
</dbReference>
<reference evidence="9" key="1">
    <citation type="journal article" date="2011" name="PLoS Genet.">
        <title>Azospirillum genomes reveal transition of bacteria from aquatic to terrestrial environments.</title>
        <authorList>
            <person name="Wisniewski-Dye F."/>
            <person name="Borziak K."/>
            <person name="Khalsa-Moyers G."/>
            <person name="Alexandre G."/>
            <person name="Sukharnikov L.O."/>
            <person name="Wuichet K."/>
            <person name="Hurst G.B."/>
            <person name="McDonald W.H."/>
            <person name="Robertson J.S."/>
            <person name="Barbe V."/>
            <person name="Calteau A."/>
            <person name="Rouy Z."/>
            <person name="Mangenot S."/>
            <person name="Prigent-Combaret C."/>
            <person name="Normand P."/>
            <person name="Boyer M."/>
            <person name="Siguier P."/>
            <person name="Dessaux Y."/>
            <person name="Elmerich C."/>
            <person name="Condemine G."/>
            <person name="Krishnen G."/>
            <person name="Kennedy I."/>
            <person name="Paterson A.H."/>
            <person name="Gonzalez V."/>
            <person name="Mavingui P."/>
            <person name="Zhulin I.B."/>
        </authorList>
    </citation>
    <scope>NUCLEOTIDE SEQUENCE [LARGE SCALE GENOMIC DNA]</scope>
    <source>
        <strain evidence="9">4B</strain>
    </source>
</reference>
<feature type="transmembrane region" description="Helical" evidence="6">
    <location>
        <begin position="176"/>
        <end position="196"/>
    </location>
</feature>
<feature type="transmembrane region" description="Helical" evidence="6">
    <location>
        <begin position="306"/>
        <end position="326"/>
    </location>
</feature>